<name>A0A1V8SCD2_9PEZI</name>
<feature type="region of interest" description="Disordered" evidence="1">
    <location>
        <begin position="1095"/>
        <end position="1122"/>
    </location>
</feature>
<feature type="compositionally biased region" description="Basic and acidic residues" evidence="1">
    <location>
        <begin position="1"/>
        <end position="17"/>
    </location>
</feature>
<dbReference type="STRING" id="1507870.A0A1V8SCD2"/>
<feature type="compositionally biased region" description="Polar residues" evidence="1">
    <location>
        <begin position="114"/>
        <end position="132"/>
    </location>
</feature>
<feature type="region of interest" description="Disordered" evidence="1">
    <location>
        <begin position="998"/>
        <end position="1053"/>
    </location>
</feature>
<feature type="compositionally biased region" description="Polar residues" evidence="1">
    <location>
        <begin position="1222"/>
        <end position="1232"/>
    </location>
</feature>
<dbReference type="PROSITE" id="PS50196">
    <property type="entry name" value="RANBD1"/>
    <property type="match status" value="1"/>
</dbReference>
<dbReference type="PANTHER" id="PTHR38697:SF1">
    <property type="entry name" value="NUCLEAR PORE COMPLEX PROTEIN SIMILAR TO S. CEREVISIAE NUP2 (EUROFUNG)"/>
    <property type="match status" value="1"/>
</dbReference>
<feature type="compositionally biased region" description="Polar residues" evidence="1">
    <location>
        <begin position="504"/>
        <end position="519"/>
    </location>
</feature>
<feature type="compositionally biased region" description="Polar residues" evidence="1">
    <location>
        <begin position="825"/>
        <end position="835"/>
    </location>
</feature>
<feature type="region of interest" description="Disordered" evidence="1">
    <location>
        <begin position="1222"/>
        <end position="1253"/>
    </location>
</feature>
<evidence type="ECO:0000259" key="2">
    <source>
        <dbReference type="PROSITE" id="PS50196"/>
    </source>
</evidence>
<dbReference type="InParanoid" id="A0A1V8SCD2"/>
<feature type="compositionally biased region" description="Polar residues" evidence="1">
    <location>
        <begin position="315"/>
        <end position="352"/>
    </location>
</feature>
<feature type="compositionally biased region" description="Polar residues" evidence="1">
    <location>
        <begin position="180"/>
        <end position="245"/>
    </location>
</feature>
<keyword evidence="4" id="KW-1185">Reference proteome</keyword>
<comment type="caution">
    <text evidence="3">The sequence shown here is derived from an EMBL/GenBank/DDBJ whole genome shotgun (WGS) entry which is preliminary data.</text>
</comment>
<organism evidence="3 4">
    <name type="scientific">Cryoendolithus antarcticus</name>
    <dbReference type="NCBI Taxonomy" id="1507870"/>
    <lineage>
        <taxon>Eukaryota</taxon>
        <taxon>Fungi</taxon>
        <taxon>Dikarya</taxon>
        <taxon>Ascomycota</taxon>
        <taxon>Pezizomycotina</taxon>
        <taxon>Dothideomycetes</taxon>
        <taxon>Dothideomycetidae</taxon>
        <taxon>Cladosporiales</taxon>
        <taxon>Cladosporiaceae</taxon>
        <taxon>Cryoendolithus</taxon>
    </lineage>
</organism>
<dbReference type="SUPFAM" id="SSF50729">
    <property type="entry name" value="PH domain-like"/>
    <property type="match status" value="1"/>
</dbReference>
<gene>
    <name evidence="3" type="ORF">B0A48_17366</name>
</gene>
<dbReference type="Pfam" id="PF00638">
    <property type="entry name" value="Ran_BP1"/>
    <property type="match status" value="1"/>
</dbReference>
<feature type="compositionally biased region" description="Basic and acidic residues" evidence="1">
    <location>
        <begin position="882"/>
        <end position="902"/>
    </location>
</feature>
<feature type="compositionally biased region" description="Polar residues" evidence="1">
    <location>
        <begin position="283"/>
        <end position="299"/>
    </location>
</feature>
<feature type="compositionally biased region" description="Polar residues" evidence="1">
    <location>
        <begin position="485"/>
        <end position="496"/>
    </location>
</feature>
<feature type="compositionally biased region" description="Polar residues" evidence="1">
    <location>
        <begin position="1095"/>
        <end position="1118"/>
    </location>
</feature>
<dbReference type="EMBL" id="NAJO01000061">
    <property type="protein sequence ID" value="OQN96806.1"/>
    <property type="molecule type" value="Genomic_DNA"/>
</dbReference>
<accession>A0A1V8SCD2</accession>
<feature type="compositionally biased region" description="Low complexity" evidence="1">
    <location>
        <begin position="369"/>
        <end position="378"/>
    </location>
</feature>
<feature type="compositionally biased region" description="Low complexity" evidence="1">
    <location>
        <begin position="161"/>
        <end position="173"/>
    </location>
</feature>
<feature type="compositionally biased region" description="Low complexity" evidence="1">
    <location>
        <begin position="400"/>
        <end position="411"/>
    </location>
</feature>
<feature type="compositionally biased region" description="Acidic residues" evidence="1">
    <location>
        <begin position="870"/>
        <end position="881"/>
    </location>
</feature>
<protein>
    <recommendedName>
        <fullName evidence="2">RanBD1 domain-containing protein</fullName>
    </recommendedName>
</protein>
<reference evidence="4" key="1">
    <citation type="submission" date="2017-03" db="EMBL/GenBank/DDBJ databases">
        <title>Genomes of endolithic fungi from Antarctica.</title>
        <authorList>
            <person name="Coleine C."/>
            <person name="Masonjones S."/>
            <person name="Stajich J.E."/>
        </authorList>
    </citation>
    <scope>NUCLEOTIDE SEQUENCE [LARGE SCALE GENOMIC DNA]</scope>
    <source>
        <strain evidence="4">CCFEE 5527</strain>
    </source>
</reference>
<feature type="domain" description="RanBD1" evidence="2">
    <location>
        <begin position="1252"/>
        <end position="1393"/>
    </location>
</feature>
<dbReference type="OrthoDB" id="10265837at2759"/>
<dbReference type="InterPro" id="IPR000156">
    <property type="entry name" value="Ran_bind_dom"/>
</dbReference>
<dbReference type="PANTHER" id="PTHR38697">
    <property type="entry name" value="NUCLEAR PORE COMPLEX PROTEIN SIMILAR TO S. CEREVISIAE NUP2 (EUROFUNG)"/>
    <property type="match status" value="1"/>
</dbReference>
<feature type="compositionally biased region" description="Low complexity" evidence="1">
    <location>
        <begin position="71"/>
        <end position="113"/>
    </location>
</feature>
<feature type="region of interest" description="Disordered" evidence="1">
    <location>
        <begin position="1"/>
        <end position="592"/>
    </location>
</feature>
<dbReference type="InterPro" id="IPR011993">
    <property type="entry name" value="PH-like_dom_sf"/>
</dbReference>
<feature type="compositionally biased region" description="Polar residues" evidence="1">
    <location>
        <begin position="387"/>
        <end position="398"/>
    </location>
</feature>
<evidence type="ECO:0000256" key="1">
    <source>
        <dbReference type="SAM" id="MobiDB-lite"/>
    </source>
</evidence>
<dbReference type="InterPro" id="IPR053074">
    <property type="entry name" value="NPC_Nucleoporin"/>
</dbReference>
<sequence>MSKRGAEGQGGEERYGGYEHGGGPDGTADKPRSATAAQMAQRKIKSLKGRPGTGSVGRRTASPSPMPMFPPQQQQQAAGPVQFTSAAPSSFSFGAQQPQQQGFGFGASQPQQATSSFTFGQSQPQAPPQNNMNGSASFGGFGQQPQPNGSASPSLFGGFGQQQPQQNGTSTPSFTFGAAPSQTQQNGSNPFQQPQQNGSTQSSNAFGGFSAQPSQPATNGTSQSTLFNGFGNQSQNSSRASTPFFGSQPDATAKPAVTSNGFQFGKTAPASSSPFNGFGVTQPAAQPTTSNIFDPSVNKSIFEKPAETPKANGWASFTTGTPSPSQANGTGASVLSGWTQQQATKSFTGFTSAQAAQPDAQDQDDTMISPQKQQSQQSTGFSFGAQAGQTNPFGNAQQGADASDASASTSTPGKSLFDRVTPADSAPTPAQLAQPLFGFGQNKSPAAVPSEVHDTTSTPKAPATIGNDLFSRISYSDTSRESSQEAHTPTPQSPSLFSGFGAHNAQSSTPSANLFTGETNEAPPSEAPASSKGPSTGNRLFAPSTNAGKSLFTPAAPSKLSQTTIASPPHVSTPPMVKEIPRSAPARDSSPYEREMRKLNKQFMAQCQRADRKADLTQLCEHYMSKTKELKRKNGKAATEDVFAEEATLNAPPVESNSNLFGGAASKTPVKQPEQPSAGAFVTQPVPETPTPKPAGRLFQNFAASGPAQKRKPDDEADRDIAPATEKRSRPNDSVDYPSLSQDSSNTSKLFASVITKNGDSGLAASTTAQFQPKAAETPAVSSFGGFKPINTAPSTSPSSAGGFKPINNTSNAPASSPGGFKPTMSATGAPSSGTAGFKPSVPSGGATMDAFAEAARKTAAAERKRARDEEFDSEEDDPEEWERGWQERQTKKKQKLDEAAKTGKSFSFSAPSTSVSTVDAFAEAARKNAAAERKRARDEEFDSEEDDPEVWEASWNERQATKKRKLEEAAKSGKGFSFSAPSTAVAEKPAFSVAAPAATTNGTAHDNAEKEDDTTKTPAAKPAFKPSSSFFGSAAKPLDGTDSTDEDHTWKQGTPIKFGGAVQPPAEQVASPAQPIGLFANAQGGSLFQRNGDTTPQAKAGSFTPSFGGNSLFQRNGGSPAKAVDGPADNLGGSLFVQNGGPSATTPGGVQGQSLFVQNGETTPARNTGGMQGGSLFMQNGNTPAKSLFGQTPSGTPAVNGNSLFNFNKTGSATPAFSFAQTPAKSSAPVSTNGDNTDANDTADEAGDAAPAEPQIGDLTALQASELAENTILHHVPKAKAYKFCLANPSAETQTWVEKALGPLWLLKSNATGKVRLLMRVPPLGKVAMNFGVLKDAQGTMYEVKGKRVMAAFVDTVEDMGAKGLSKWNIAFGKEEDAKEVARILREEAAQA</sequence>
<dbReference type="SMART" id="SM00160">
    <property type="entry name" value="RanBD"/>
    <property type="match status" value="1"/>
</dbReference>
<feature type="compositionally biased region" description="Polar residues" evidence="1">
    <location>
        <begin position="532"/>
        <end position="548"/>
    </location>
</feature>
<feature type="region of interest" description="Disordered" evidence="1">
    <location>
        <begin position="647"/>
        <end position="747"/>
    </location>
</feature>
<feature type="region of interest" description="Disordered" evidence="1">
    <location>
        <begin position="769"/>
        <end position="983"/>
    </location>
</feature>
<feature type="compositionally biased region" description="Low complexity" evidence="1">
    <location>
        <begin position="906"/>
        <end position="924"/>
    </location>
</feature>
<feature type="compositionally biased region" description="Basic and acidic residues" evidence="1">
    <location>
        <begin position="855"/>
        <end position="869"/>
    </location>
</feature>
<dbReference type="Proteomes" id="UP000192596">
    <property type="component" value="Unassembled WGS sequence"/>
</dbReference>
<feature type="compositionally biased region" description="Acidic residues" evidence="1">
    <location>
        <begin position="940"/>
        <end position="951"/>
    </location>
</feature>
<feature type="compositionally biased region" description="Basic and acidic residues" evidence="1">
    <location>
        <begin position="711"/>
        <end position="733"/>
    </location>
</feature>
<proteinExistence type="predicted"/>
<evidence type="ECO:0000313" key="3">
    <source>
        <dbReference type="EMBL" id="OQN96806.1"/>
    </source>
</evidence>
<feature type="compositionally biased region" description="Basic and acidic residues" evidence="1">
    <location>
        <begin position="925"/>
        <end position="939"/>
    </location>
</feature>
<evidence type="ECO:0000313" key="4">
    <source>
        <dbReference type="Proteomes" id="UP000192596"/>
    </source>
</evidence>
<dbReference type="Gene3D" id="2.30.29.30">
    <property type="entry name" value="Pleckstrin-homology domain (PH domain)/Phosphotyrosine-binding domain (PTB)"/>
    <property type="match status" value="1"/>
</dbReference>